<feature type="transmembrane region" description="Helical" evidence="1">
    <location>
        <begin position="164"/>
        <end position="181"/>
    </location>
</feature>
<keyword evidence="1" id="KW-0812">Transmembrane</keyword>
<feature type="transmembrane region" description="Helical" evidence="1">
    <location>
        <begin position="141"/>
        <end position="158"/>
    </location>
</feature>
<dbReference type="AlphaFoldDB" id="A0A177K5W7"/>
<name>A0A177K5W7_9MICO</name>
<accession>A0A177K5W7</accession>
<feature type="transmembrane region" description="Helical" evidence="1">
    <location>
        <begin position="188"/>
        <end position="205"/>
    </location>
</feature>
<proteinExistence type="predicted"/>
<feature type="transmembrane region" description="Helical" evidence="1">
    <location>
        <begin position="41"/>
        <end position="70"/>
    </location>
</feature>
<comment type="caution">
    <text evidence="2">The sequence shown here is derived from an EMBL/GenBank/DDBJ whole genome shotgun (WGS) entry which is preliminary data.</text>
</comment>
<evidence type="ECO:0000313" key="3">
    <source>
        <dbReference type="Proteomes" id="UP000076998"/>
    </source>
</evidence>
<feature type="transmembrane region" description="Helical" evidence="1">
    <location>
        <begin position="239"/>
        <end position="258"/>
    </location>
</feature>
<organism evidence="2 3">
    <name type="scientific">Microbacterium oleivorans</name>
    <dbReference type="NCBI Taxonomy" id="273677"/>
    <lineage>
        <taxon>Bacteria</taxon>
        <taxon>Bacillati</taxon>
        <taxon>Actinomycetota</taxon>
        <taxon>Actinomycetes</taxon>
        <taxon>Micrococcales</taxon>
        <taxon>Microbacteriaceae</taxon>
        <taxon>Microbacterium</taxon>
    </lineage>
</organism>
<feature type="transmembrane region" description="Helical" evidence="1">
    <location>
        <begin position="82"/>
        <end position="103"/>
    </location>
</feature>
<dbReference type="EMBL" id="LSTV01000005">
    <property type="protein sequence ID" value="OAH48809.1"/>
    <property type="molecule type" value="Genomic_DNA"/>
</dbReference>
<feature type="transmembrane region" description="Helical" evidence="1">
    <location>
        <begin position="408"/>
        <end position="426"/>
    </location>
</feature>
<protein>
    <recommendedName>
        <fullName evidence="4">O-antigen ligase family protein</fullName>
    </recommendedName>
</protein>
<evidence type="ECO:0000256" key="1">
    <source>
        <dbReference type="SAM" id="Phobius"/>
    </source>
</evidence>
<evidence type="ECO:0008006" key="4">
    <source>
        <dbReference type="Google" id="ProtNLM"/>
    </source>
</evidence>
<dbReference type="Proteomes" id="UP000076998">
    <property type="component" value="Unassembled WGS sequence"/>
</dbReference>
<keyword evidence="1" id="KW-1133">Transmembrane helix</keyword>
<keyword evidence="1" id="KW-0472">Membrane</keyword>
<reference evidence="2 3" key="1">
    <citation type="submission" date="2016-02" db="EMBL/GenBank/DDBJ databases">
        <authorList>
            <person name="Wen L."/>
            <person name="He K."/>
            <person name="Yang H."/>
        </authorList>
    </citation>
    <scope>NUCLEOTIDE SEQUENCE [LARGE SCALE GENOMIC DNA]</scope>
    <source>
        <strain evidence="2 3">CD11_3</strain>
    </source>
</reference>
<gene>
    <name evidence="2" type="ORF">AYL44_12290</name>
</gene>
<sequence>MAVAQERSSGWEIEAAAMSPRTTAADSADIFTRRWTAESVFAILLCVIVGLRIALPFNAPAGGVIGLLLVPLWLPLLRRARLFVALAALLVAAAVAGVLLTWWMSTDHLALPSSLVERSALALGLLGAVGTLLWARTVIGLSAVSIAYGVGMTLGILGEIDASASWRFTFSIPLTILLMSIAARGDRLMPQLVIVVVLAAVGVLNDARSNTAMLLLAAVVLIWQRIGRASGSGRRRAGNVVGVVLFGIAVFFVAQAAILEGFFGEATKDRTQAQISTSGSLLLGGRPEIAASEALIRLNPWGMGSGIVASPTDVTAAKSSMAAIGYDPHNNYVDRFMFGGGIEVHSMVGDFWLWFGLPGLAACAIVAVIAGMGLERALREGACTVLAVYLATRLMWDLAFSPAVSAMKTLPLALIVLAVPVSAVIAQRSSARQGAPQGAAAADRRGT</sequence>
<evidence type="ECO:0000313" key="2">
    <source>
        <dbReference type="EMBL" id="OAH48809.1"/>
    </source>
</evidence>
<feature type="transmembrane region" description="Helical" evidence="1">
    <location>
        <begin position="351"/>
        <end position="370"/>
    </location>
</feature>
<feature type="transmembrane region" description="Helical" evidence="1">
    <location>
        <begin position="377"/>
        <end position="396"/>
    </location>
</feature>